<comment type="caution">
    <text evidence="2">The sequence shown here is derived from an EMBL/GenBank/DDBJ whole genome shotgun (WGS) entry which is preliminary data.</text>
</comment>
<keyword evidence="3" id="KW-1185">Reference proteome</keyword>
<dbReference type="RefSeq" id="WP_265992471.1">
    <property type="nucleotide sequence ID" value="NZ_CP110973.1"/>
</dbReference>
<dbReference type="Proteomes" id="UP001597116">
    <property type="component" value="Unassembled WGS sequence"/>
</dbReference>
<evidence type="ECO:0000313" key="2">
    <source>
        <dbReference type="EMBL" id="MFD1141966.1"/>
    </source>
</evidence>
<organism evidence="2 3">
    <name type="scientific">Larkinella insperata</name>
    <dbReference type="NCBI Taxonomy" id="332158"/>
    <lineage>
        <taxon>Bacteria</taxon>
        <taxon>Pseudomonadati</taxon>
        <taxon>Bacteroidota</taxon>
        <taxon>Cytophagia</taxon>
        <taxon>Cytophagales</taxon>
        <taxon>Spirosomataceae</taxon>
        <taxon>Larkinella</taxon>
    </lineage>
</organism>
<name>A0ABW3QAL5_9BACT</name>
<accession>A0ABW3QAL5</accession>
<proteinExistence type="predicted"/>
<dbReference type="EMBL" id="JBHTLP010000008">
    <property type="protein sequence ID" value="MFD1141966.1"/>
    <property type="molecule type" value="Genomic_DNA"/>
</dbReference>
<evidence type="ECO:0000256" key="1">
    <source>
        <dbReference type="SAM" id="SignalP"/>
    </source>
</evidence>
<feature type="chain" id="PRO_5045693661" evidence="1">
    <location>
        <begin position="26"/>
        <end position="241"/>
    </location>
</feature>
<feature type="signal peptide" evidence="1">
    <location>
        <begin position="1"/>
        <end position="25"/>
    </location>
</feature>
<sequence length="241" mass="27255">MKPLTFFSTMTFYGWSLLNSLLALAQSDGYYQSKGHWQVRTDAISHTTVVTFYDAYHHPIYQETLPGQHIRLSRKNIRRLDAIGAHLTTRQLVASAVRSDELPPNPAPIRSEFAADPTAFSAEPDTAFGGFRTKVIPVAPNHLTVYYVQADTEPVSIQLLDQSGQPVHREVHHVAKYKRSFDLEQLNPGLYELALSTARYRYIYRLRLPAPNDLNRPVVLSVFDGPTQPKTRTAPRPVTLQ</sequence>
<reference evidence="3" key="1">
    <citation type="journal article" date="2019" name="Int. J. Syst. Evol. Microbiol.">
        <title>The Global Catalogue of Microorganisms (GCM) 10K type strain sequencing project: providing services to taxonomists for standard genome sequencing and annotation.</title>
        <authorList>
            <consortium name="The Broad Institute Genomics Platform"/>
            <consortium name="The Broad Institute Genome Sequencing Center for Infectious Disease"/>
            <person name="Wu L."/>
            <person name="Ma J."/>
        </authorList>
    </citation>
    <scope>NUCLEOTIDE SEQUENCE [LARGE SCALE GENOMIC DNA]</scope>
    <source>
        <strain evidence="3">CCUG 55608</strain>
    </source>
</reference>
<gene>
    <name evidence="2" type="ORF">ACFQ4C_12640</name>
</gene>
<keyword evidence="1" id="KW-0732">Signal</keyword>
<evidence type="ECO:0000313" key="3">
    <source>
        <dbReference type="Proteomes" id="UP001597116"/>
    </source>
</evidence>
<protein>
    <submittedName>
        <fullName evidence="2">Uncharacterized protein</fullName>
    </submittedName>
</protein>